<dbReference type="AlphaFoldDB" id="A0A5J5EPL4"/>
<dbReference type="EMBL" id="VXIS01000162">
    <property type="protein sequence ID" value="KAA8899771.1"/>
    <property type="molecule type" value="Genomic_DNA"/>
</dbReference>
<sequence>MWTVVTSSAGETRRSHELLEGSTDSLTPASSVDEELFEMLSARRRFLERQGTVYSIASRDEKANTQAQLSPIVENNDSSLPVTIRLESNPLQFVPQTKPLGPESEGIEAITGPIIEKKAQVIEDQSKPSENDYSKEFISLFSRPQTLMLKETMHMPPGTQILPPMPPMLGKPNDEVMPEVVDFDQDDEETAGVQKPDLSMHGAGSSLDFPPIPHPQSPHINLSMEQDSIFQEIGAISALTDPTERTRAYNALRIHLQQSGDLLSEWITYQMKHQNGEELLHTDMIAVKPHLSSKSRARVGLGNFFGKHPMDEVSGGDRVEERLERIGRGAVKLGEKAGGRFGGWIKGASKKV</sequence>
<proteinExistence type="predicted"/>
<dbReference type="Proteomes" id="UP000326924">
    <property type="component" value="Unassembled WGS sequence"/>
</dbReference>
<dbReference type="InParanoid" id="A0A5J5EPL4"/>
<comment type="caution">
    <text evidence="2">The sequence shown here is derived from an EMBL/GenBank/DDBJ whole genome shotgun (WGS) entry which is preliminary data.</text>
</comment>
<evidence type="ECO:0000313" key="2">
    <source>
        <dbReference type="EMBL" id="KAA8899771.1"/>
    </source>
</evidence>
<name>A0A5J5EPL4_9PEZI</name>
<feature type="region of interest" description="Disordered" evidence="1">
    <location>
        <begin position="1"/>
        <end position="30"/>
    </location>
</feature>
<dbReference type="OrthoDB" id="5431134at2759"/>
<gene>
    <name evidence="2" type="ORF">FN846DRAFT_169645</name>
</gene>
<reference evidence="2 3" key="1">
    <citation type="submission" date="2019-09" db="EMBL/GenBank/DDBJ databases">
        <title>Draft genome of the ectomycorrhizal ascomycete Sphaerosporella brunnea.</title>
        <authorList>
            <consortium name="DOE Joint Genome Institute"/>
            <person name="Benucci G.M."/>
            <person name="Marozzi G."/>
            <person name="Antonielli L."/>
            <person name="Sanchez S."/>
            <person name="Marco P."/>
            <person name="Wang X."/>
            <person name="Falini L.B."/>
            <person name="Barry K."/>
            <person name="Haridas S."/>
            <person name="Lipzen A."/>
            <person name="Labutti K."/>
            <person name="Grigoriev I.V."/>
            <person name="Murat C."/>
            <person name="Martin F."/>
            <person name="Albertini E."/>
            <person name="Donnini D."/>
            <person name="Bonito G."/>
        </authorList>
    </citation>
    <scope>NUCLEOTIDE SEQUENCE [LARGE SCALE GENOMIC DNA]</scope>
    <source>
        <strain evidence="2 3">Sb_GMNB300</strain>
    </source>
</reference>
<feature type="compositionally biased region" description="Polar residues" evidence="1">
    <location>
        <begin position="1"/>
        <end position="10"/>
    </location>
</feature>
<organism evidence="2 3">
    <name type="scientific">Sphaerosporella brunnea</name>
    <dbReference type="NCBI Taxonomy" id="1250544"/>
    <lineage>
        <taxon>Eukaryota</taxon>
        <taxon>Fungi</taxon>
        <taxon>Dikarya</taxon>
        <taxon>Ascomycota</taxon>
        <taxon>Pezizomycotina</taxon>
        <taxon>Pezizomycetes</taxon>
        <taxon>Pezizales</taxon>
        <taxon>Pyronemataceae</taxon>
        <taxon>Sphaerosporella</taxon>
    </lineage>
</organism>
<keyword evidence="3" id="KW-1185">Reference proteome</keyword>
<evidence type="ECO:0000313" key="3">
    <source>
        <dbReference type="Proteomes" id="UP000326924"/>
    </source>
</evidence>
<accession>A0A5J5EPL4</accession>
<evidence type="ECO:0000256" key="1">
    <source>
        <dbReference type="SAM" id="MobiDB-lite"/>
    </source>
</evidence>
<protein>
    <submittedName>
        <fullName evidence="2">Uncharacterized protein</fullName>
    </submittedName>
</protein>